<proteinExistence type="inferred from homology"/>
<dbReference type="Proteomes" id="UP000503312">
    <property type="component" value="Chromosome"/>
</dbReference>
<evidence type="ECO:0000313" key="8">
    <source>
        <dbReference type="Proteomes" id="UP000503312"/>
    </source>
</evidence>
<sequence length="226" mass="25394">MTEDLLELGITELGLNLSENNIADLELFLQEMSRWNRVHNLTAIENEQDSVRLHLIDSIAVLPVMRRFLQTSHPKIADLGSGGGLPAIPIAIIQLDWQLSLIEAIRKKTAFLQHVRGKLKLKNIDVLSERVENIALQQSGQFDAVISRAFTNLSRFLELSLPLLKPNGLVFAMKSKRADEEMSAVCKDNWQLLADEALFIPNLPVERRLLVLSPVRKFPPIVSSST</sequence>
<feature type="binding site" evidence="6">
    <location>
        <position position="85"/>
    </location>
    <ligand>
        <name>S-adenosyl-L-methionine</name>
        <dbReference type="ChEBI" id="CHEBI:59789"/>
    </ligand>
</feature>
<comment type="catalytic activity">
    <reaction evidence="6">
        <text>guanosine(527) in 16S rRNA + S-adenosyl-L-methionine = N(7)-methylguanosine(527) in 16S rRNA + S-adenosyl-L-homocysteine</text>
        <dbReference type="Rhea" id="RHEA:42732"/>
        <dbReference type="Rhea" id="RHEA-COMP:10209"/>
        <dbReference type="Rhea" id="RHEA-COMP:10210"/>
        <dbReference type="ChEBI" id="CHEBI:57856"/>
        <dbReference type="ChEBI" id="CHEBI:59789"/>
        <dbReference type="ChEBI" id="CHEBI:74269"/>
        <dbReference type="ChEBI" id="CHEBI:74480"/>
        <dbReference type="EC" id="2.1.1.170"/>
    </reaction>
</comment>
<dbReference type="PIRSF" id="PIRSF003078">
    <property type="entry name" value="GidB"/>
    <property type="match status" value="1"/>
</dbReference>
<comment type="similarity">
    <text evidence="6">Belongs to the methyltransferase superfamily. RNA methyltransferase RsmG family.</text>
</comment>
<dbReference type="PANTHER" id="PTHR31760">
    <property type="entry name" value="S-ADENOSYL-L-METHIONINE-DEPENDENT METHYLTRANSFERASES SUPERFAMILY PROTEIN"/>
    <property type="match status" value="1"/>
</dbReference>
<protein>
    <recommendedName>
        <fullName evidence="6">Ribosomal RNA small subunit methyltransferase G</fullName>
        <ecNumber evidence="6">2.1.1.170</ecNumber>
    </recommendedName>
    <alternativeName>
        <fullName evidence="6">16S rRNA 7-methylguanosine methyltransferase</fullName>
        <shortName evidence="6">16S rRNA m7G methyltransferase</shortName>
    </alternativeName>
</protein>
<dbReference type="KEGG" id="ptrp:DCO17_00065"/>
<dbReference type="EMBL" id="CP028942">
    <property type="protein sequence ID" value="QKM63765.1"/>
    <property type="molecule type" value="Genomic_DNA"/>
</dbReference>
<reference evidence="7 8" key="1">
    <citation type="submission" date="2018-04" db="EMBL/GenBank/DDBJ databases">
        <title>Polynucleobacter sp. UH21B genome.</title>
        <authorList>
            <person name="Hahn M.W."/>
        </authorList>
    </citation>
    <scope>NUCLEOTIDE SEQUENCE [LARGE SCALE GENOMIC DNA]</scope>
    <source>
        <strain evidence="7 8">MWH-UH21B</strain>
    </source>
</reference>
<dbReference type="AlphaFoldDB" id="A0A6M9PYC3"/>
<dbReference type="SUPFAM" id="SSF53335">
    <property type="entry name" value="S-adenosyl-L-methionine-dependent methyltransferases"/>
    <property type="match status" value="1"/>
</dbReference>
<dbReference type="EC" id="2.1.1.170" evidence="6"/>
<comment type="caution">
    <text evidence="6">Lacks conserved residue(s) required for the propagation of feature annotation.</text>
</comment>
<evidence type="ECO:0000256" key="6">
    <source>
        <dbReference type="HAMAP-Rule" id="MF_00074"/>
    </source>
</evidence>
<accession>A0A6M9PYC3</accession>
<dbReference type="Pfam" id="PF02527">
    <property type="entry name" value="GidB"/>
    <property type="match status" value="1"/>
</dbReference>
<evidence type="ECO:0000256" key="5">
    <source>
        <dbReference type="ARBA" id="ARBA00022691"/>
    </source>
</evidence>
<dbReference type="RefSeq" id="WP_173954822.1">
    <property type="nucleotide sequence ID" value="NZ_CP028942.1"/>
</dbReference>
<feature type="binding site" evidence="6">
    <location>
        <position position="148"/>
    </location>
    <ligand>
        <name>S-adenosyl-L-methionine</name>
        <dbReference type="ChEBI" id="CHEBI:59789"/>
    </ligand>
</feature>
<keyword evidence="5 6" id="KW-0949">S-adenosyl-L-methionine</keyword>
<dbReference type="GO" id="GO:0070043">
    <property type="term" value="F:rRNA (guanine-N7-)-methyltransferase activity"/>
    <property type="evidence" value="ECO:0007669"/>
    <property type="project" value="UniProtKB-UniRule"/>
</dbReference>
<evidence type="ECO:0000256" key="3">
    <source>
        <dbReference type="ARBA" id="ARBA00022603"/>
    </source>
</evidence>
<evidence type="ECO:0000313" key="7">
    <source>
        <dbReference type="EMBL" id="QKM63765.1"/>
    </source>
</evidence>
<evidence type="ECO:0000256" key="1">
    <source>
        <dbReference type="ARBA" id="ARBA00022490"/>
    </source>
</evidence>
<feature type="binding site" evidence="6">
    <location>
        <position position="80"/>
    </location>
    <ligand>
        <name>S-adenosyl-L-methionine</name>
        <dbReference type="ChEBI" id="CHEBI:59789"/>
    </ligand>
</feature>
<comment type="subcellular location">
    <subcellularLocation>
        <location evidence="6">Cytoplasm</location>
    </subcellularLocation>
</comment>
<dbReference type="InterPro" id="IPR029063">
    <property type="entry name" value="SAM-dependent_MTases_sf"/>
</dbReference>
<dbReference type="InterPro" id="IPR003682">
    <property type="entry name" value="rRNA_ssu_MeTfrase_G"/>
</dbReference>
<dbReference type="Gene3D" id="3.40.50.150">
    <property type="entry name" value="Vaccinia Virus protein VP39"/>
    <property type="match status" value="1"/>
</dbReference>
<gene>
    <name evidence="6" type="primary">rsmG</name>
    <name evidence="7" type="ORF">DCO17_00065</name>
</gene>
<keyword evidence="1 6" id="KW-0963">Cytoplasm</keyword>
<evidence type="ECO:0000256" key="4">
    <source>
        <dbReference type="ARBA" id="ARBA00022679"/>
    </source>
</evidence>
<keyword evidence="8" id="KW-1185">Reference proteome</keyword>
<comment type="function">
    <text evidence="6">Specifically methylates the N7 position of guanine in position 527 of 16S rRNA.</text>
</comment>
<keyword evidence="2 6" id="KW-0698">rRNA processing</keyword>
<name>A0A6M9PYC3_9BURK</name>
<dbReference type="CDD" id="cd02440">
    <property type="entry name" value="AdoMet_MTases"/>
    <property type="match status" value="1"/>
</dbReference>
<dbReference type="NCBIfam" id="TIGR00138">
    <property type="entry name" value="rsmG_gidB"/>
    <property type="match status" value="1"/>
</dbReference>
<dbReference type="GO" id="GO:0005829">
    <property type="term" value="C:cytosol"/>
    <property type="evidence" value="ECO:0007669"/>
    <property type="project" value="TreeGrafter"/>
</dbReference>
<organism evidence="7 8">
    <name type="scientific">Polynucleobacter tropicus</name>
    <dbReference type="NCBI Taxonomy" id="1743174"/>
    <lineage>
        <taxon>Bacteria</taxon>
        <taxon>Pseudomonadati</taxon>
        <taxon>Pseudomonadota</taxon>
        <taxon>Betaproteobacteria</taxon>
        <taxon>Burkholderiales</taxon>
        <taxon>Burkholderiaceae</taxon>
        <taxon>Polynucleobacter</taxon>
    </lineage>
</organism>
<keyword evidence="4 6" id="KW-0808">Transferase</keyword>
<dbReference type="PANTHER" id="PTHR31760:SF0">
    <property type="entry name" value="S-ADENOSYL-L-METHIONINE-DEPENDENT METHYLTRANSFERASES SUPERFAMILY PROTEIN"/>
    <property type="match status" value="1"/>
</dbReference>
<feature type="binding site" evidence="6">
    <location>
        <begin position="131"/>
        <end position="132"/>
    </location>
    <ligand>
        <name>S-adenosyl-L-methionine</name>
        <dbReference type="ChEBI" id="CHEBI:59789"/>
    </ligand>
</feature>
<evidence type="ECO:0000256" key="2">
    <source>
        <dbReference type="ARBA" id="ARBA00022552"/>
    </source>
</evidence>
<dbReference type="HAMAP" id="MF_00074">
    <property type="entry name" value="16SrRNA_methyltr_G"/>
    <property type="match status" value="1"/>
</dbReference>
<keyword evidence="3 6" id="KW-0489">Methyltransferase</keyword>